<evidence type="ECO:0000256" key="7">
    <source>
        <dbReference type="ARBA" id="ARBA00022676"/>
    </source>
</evidence>
<dbReference type="GO" id="GO:0005829">
    <property type="term" value="C:cytosol"/>
    <property type="evidence" value="ECO:0007669"/>
    <property type="project" value="TreeGrafter"/>
</dbReference>
<keyword evidence="12 13" id="KW-0460">Magnesium</keyword>
<accession>A0A0D9WDH6</accession>
<keyword evidence="9 13" id="KW-0479">Metal-binding</keyword>
<dbReference type="SUPFAM" id="SSF53271">
    <property type="entry name" value="PRTase-like"/>
    <property type="match status" value="1"/>
</dbReference>
<dbReference type="FunFam" id="3.40.50.2020:FF:000057">
    <property type="entry name" value="Hypoxanthine phosphoribosyltransferase"/>
    <property type="match status" value="1"/>
</dbReference>
<evidence type="ECO:0000256" key="1">
    <source>
        <dbReference type="ARBA" id="ARBA00001946"/>
    </source>
</evidence>
<dbReference type="InterPro" id="IPR029057">
    <property type="entry name" value="PRTase-like"/>
</dbReference>
<dbReference type="UniPathway" id="UPA00591">
    <property type="reaction ID" value="UER00648"/>
</dbReference>
<dbReference type="STRING" id="77586.A0A0D9WDH6"/>
<organism evidence="15 16">
    <name type="scientific">Leersia perrieri</name>
    <dbReference type="NCBI Taxonomy" id="77586"/>
    <lineage>
        <taxon>Eukaryota</taxon>
        <taxon>Viridiplantae</taxon>
        <taxon>Streptophyta</taxon>
        <taxon>Embryophyta</taxon>
        <taxon>Tracheophyta</taxon>
        <taxon>Spermatophyta</taxon>
        <taxon>Magnoliopsida</taxon>
        <taxon>Liliopsida</taxon>
        <taxon>Poales</taxon>
        <taxon>Poaceae</taxon>
        <taxon>BOP clade</taxon>
        <taxon>Oryzoideae</taxon>
        <taxon>Oryzeae</taxon>
        <taxon>Oryzinae</taxon>
        <taxon>Leersia</taxon>
    </lineage>
</organism>
<dbReference type="EnsemblPlants" id="LPERR05G04860.1">
    <property type="protein sequence ID" value="LPERR05G04860.1"/>
    <property type="gene ID" value="LPERR05G04860"/>
</dbReference>
<dbReference type="CDD" id="cd06223">
    <property type="entry name" value="PRTases_typeI"/>
    <property type="match status" value="1"/>
</dbReference>
<dbReference type="InterPro" id="IPR005904">
    <property type="entry name" value="Hxn_phspho_trans"/>
</dbReference>
<dbReference type="GO" id="GO:0009845">
    <property type="term" value="P:seed germination"/>
    <property type="evidence" value="ECO:0007669"/>
    <property type="project" value="EnsemblPlants"/>
</dbReference>
<evidence type="ECO:0000256" key="10">
    <source>
        <dbReference type="ARBA" id="ARBA00022726"/>
    </source>
</evidence>
<comment type="similarity">
    <text evidence="4 13">Belongs to the purine/pyrimidine phosphoribosyltransferase family.</text>
</comment>
<dbReference type="GO" id="GO:0006166">
    <property type="term" value="P:purine ribonucleoside salvage"/>
    <property type="evidence" value="ECO:0007669"/>
    <property type="project" value="UniProtKB-KW"/>
</dbReference>
<keyword evidence="8 13" id="KW-0808">Transferase</keyword>
<evidence type="ECO:0000256" key="5">
    <source>
        <dbReference type="ARBA" id="ARBA00011895"/>
    </source>
</evidence>
<comment type="subcellular location">
    <subcellularLocation>
        <location evidence="2 13">Cytoplasm</location>
    </subcellularLocation>
</comment>
<dbReference type="PANTHER" id="PTHR43340">
    <property type="entry name" value="HYPOXANTHINE-GUANINE PHOSPHORIBOSYLTRANSFERASE"/>
    <property type="match status" value="1"/>
</dbReference>
<sequence>MTMLQPMPNSGTLPFLPAGPAYPLPFHSRKTSTFSTPPANKSPSPLARLRLRRRRPRTLTLALPAAAAQAATMVSDGAYAGIDRVLWTEAEIAARVSEVAAELTADLRGLRLREPAVFVGVATGAFVFLADLVRRVDAPLAVDLVRAESYGDGTVSSGRPTITSDLKVDVAGKHVVVVEDIVDTGNTVSCLIAHLEKKGASSISVCTFLDKPARRSADFQLVGDGKFYRGFECPDYFVVGYGMDYAEFYRNLPYVGVLKAEMYKKDTSN</sequence>
<keyword evidence="10 13" id="KW-0660">Purine salvage</keyword>
<dbReference type="GO" id="GO:0032264">
    <property type="term" value="P:IMP salvage"/>
    <property type="evidence" value="ECO:0007669"/>
    <property type="project" value="UniProtKB-UniPathway"/>
</dbReference>
<feature type="domain" description="Phosphoribosyltransferase" evidence="14">
    <location>
        <begin position="99"/>
        <end position="245"/>
    </location>
</feature>
<reference evidence="15" key="3">
    <citation type="submission" date="2015-04" db="UniProtKB">
        <authorList>
            <consortium name="EnsemblPlants"/>
        </authorList>
    </citation>
    <scope>IDENTIFICATION</scope>
</reference>
<proteinExistence type="inferred from homology"/>
<evidence type="ECO:0000313" key="16">
    <source>
        <dbReference type="Proteomes" id="UP000032180"/>
    </source>
</evidence>
<dbReference type="Proteomes" id="UP000032180">
    <property type="component" value="Chromosome 5"/>
</dbReference>
<dbReference type="PANTHER" id="PTHR43340:SF1">
    <property type="entry name" value="HYPOXANTHINE PHOSPHORIBOSYLTRANSFERASE"/>
    <property type="match status" value="1"/>
</dbReference>
<comment type="cofactor">
    <cofactor evidence="1 13">
        <name>Mg(2+)</name>
        <dbReference type="ChEBI" id="CHEBI:18420"/>
    </cofactor>
</comment>
<evidence type="ECO:0000256" key="12">
    <source>
        <dbReference type="ARBA" id="ARBA00022842"/>
    </source>
</evidence>
<dbReference type="GO" id="GO:0006178">
    <property type="term" value="P:guanine salvage"/>
    <property type="evidence" value="ECO:0007669"/>
    <property type="project" value="TreeGrafter"/>
</dbReference>
<protein>
    <recommendedName>
        <fullName evidence="5 13">Hypoxanthine phosphoribosyltransferase</fullName>
        <ecNumber evidence="5 13">2.4.2.8</ecNumber>
    </recommendedName>
</protein>
<dbReference type="Pfam" id="PF00156">
    <property type="entry name" value="Pribosyltran"/>
    <property type="match status" value="1"/>
</dbReference>
<dbReference type="EC" id="2.4.2.8" evidence="5 13"/>
<evidence type="ECO:0000256" key="13">
    <source>
        <dbReference type="RuleBase" id="RU364099"/>
    </source>
</evidence>
<keyword evidence="16" id="KW-1185">Reference proteome</keyword>
<keyword evidence="7 13" id="KW-0328">Glycosyltransferase</keyword>
<dbReference type="AlphaFoldDB" id="A0A0D9WDH6"/>
<dbReference type="InterPro" id="IPR050408">
    <property type="entry name" value="HGPRT"/>
</dbReference>
<evidence type="ECO:0000256" key="11">
    <source>
        <dbReference type="ARBA" id="ARBA00022741"/>
    </source>
</evidence>
<dbReference type="eggNOG" id="KOG3367">
    <property type="taxonomic scope" value="Eukaryota"/>
</dbReference>
<dbReference type="NCBIfam" id="TIGR01203">
    <property type="entry name" value="HGPRTase"/>
    <property type="match status" value="1"/>
</dbReference>
<reference evidence="15 16" key="1">
    <citation type="submission" date="2012-08" db="EMBL/GenBank/DDBJ databases">
        <title>Oryza genome evolution.</title>
        <authorList>
            <person name="Wing R.A."/>
        </authorList>
    </citation>
    <scope>NUCLEOTIDE SEQUENCE</scope>
</reference>
<dbReference type="Gene3D" id="3.40.50.2020">
    <property type="match status" value="1"/>
</dbReference>
<keyword evidence="11 13" id="KW-0547">Nucleotide-binding</keyword>
<dbReference type="GO" id="GO:0000166">
    <property type="term" value="F:nucleotide binding"/>
    <property type="evidence" value="ECO:0007669"/>
    <property type="project" value="UniProtKB-KW"/>
</dbReference>
<evidence type="ECO:0000313" key="15">
    <source>
        <dbReference type="EnsemblPlants" id="LPERR05G04860.1"/>
    </source>
</evidence>
<evidence type="ECO:0000256" key="6">
    <source>
        <dbReference type="ARBA" id="ARBA00022490"/>
    </source>
</evidence>
<evidence type="ECO:0000256" key="9">
    <source>
        <dbReference type="ARBA" id="ARBA00022723"/>
    </source>
</evidence>
<evidence type="ECO:0000256" key="3">
    <source>
        <dbReference type="ARBA" id="ARBA00004669"/>
    </source>
</evidence>
<evidence type="ECO:0000259" key="14">
    <source>
        <dbReference type="Pfam" id="PF00156"/>
    </source>
</evidence>
<evidence type="ECO:0000256" key="2">
    <source>
        <dbReference type="ARBA" id="ARBA00004496"/>
    </source>
</evidence>
<dbReference type="InterPro" id="IPR000836">
    <property type="entry name" value="PRTase_dom"/>
</dbReference>
<name>A0A0D9WDH6_9ORYZ</name>
<keyword evidence="6 13" id="KW-0963">Cytoplasm</keyword>
<dbReference type="GO" id="GO:0046100">
    <property type="term" value="P:hypoxanthine metabolic process"/>
    <property type="evidence" value="ECO:0007669"/>
    <property type="project" value="EnsemblPlants"/>
</dbReference>
<dbReference type="GO" id="GO:0004422">
    <property type="term" value="F:hypoxanthine phosphoribosyltransferase activity"/>
    <property type="evidence" value="ECO:0007669"/>
    <property type="project" value="EnsemblPlants"/>
</dbReference>
<evidence type="ECO:0000256" key="8">
    <source>
        <dbReference type="ARBA" id="ARBA00022679"/>
    </source>
</evidence>
<evidence type="ECO:0000256" key="4">
    <source>
        <dbReference type="ARBA" id="ARBA00008391"/>
    </source>
</evidence>
<dbReference type="HOGENOM" id="CLU_073615_0_0_1"/>
<comment type="pathway">
    <text evidence="3 13">Purine metabolism; IMP biosynthesis via salvage pathway; IMP from hypoxanthine: step 1/1.</text>
</comment>
<comment type="catalytic activity">
    <reaction evidence="13">
        <text>IMP + diphosphate = hypoxanthine + 5-phospho-alpha-D-ribose 1-diphosphate</text>
        <dbReference type="Rhea" id="RHEA:17973"/>
        <dbReference type="ChEBI" id="CHEBI:17368"/>
        <dbReference type="ChEBI" id="CHEBI:33019"/>
        <dbReference type="ChEBI" id="CHEBI:58017"/>
        <dbReference type="ChEBI" id="CHEBI:58053"/>
        <dbReference type="EC" id="2.4.2.8"/>
    </reaction>
</comment>
<dbReference type="Gramene" id="LPERR05G04860.1">
    <property type="protein sequence ID" value="LPERR05G04860.1"/>
    <property type="gene ID" value="LPERR05G04860"/>
</dbReference>
<dbReference type="GO" id="GO:0032263">
    <property type="term" value="P:GMP salvage"/>
    <property type="evidence" value="ECO:0007669"/>
    <property type="project" value="TreeGrafter"/>
</dbReference>
<reference evidence="16" key="2">
    <citation type="submission" date="2013-12" db="EMBL/GenBank/DDBJ databases">
        <authorList>
            <person name="Yu Y."/>
            <person name="Lee S."/>
            <person name="de Baynast K."/>
            <person name="Wissotski M."/>
            <person name="Liu L."/>
            <person name="Talag J."/>
            <person name="Goicoechea J."/>
            <person name="Angelova A."/>
            <person name="Jetty R."/>
            <person name="Kudrna D."/>
            <person name="Golser W."/>
            <person name="Rivera L."/>
            <person name="Zhang J."/>
            <person name="Wing R."/>
        </authorList>
    </citation>
    <scope>NUCLEOTIDE SEQUENCE</scope>
</reference>
<dbReference type="GO" id="GO:0000287">
    <property type="term" value="F:magnesium ion binding"/>
    <property type="evidence" value="ECO:0007669"/>
    <property type="project" value="TreeGrafter"/>
</dbReference>